<sequence length="329" mass="36168">MKKIVSIILFAFLLNGCDDGNISVESIEFQDILPSNCTDNNSPNSLIFKLKEKEALLLYLPKTVFAGEPSVGTPLEPKRYNIDLTTYRVIYRAYNGKVTQNNMCDVIPPATPNVIEEWVATSGVIEVTTTAKKPDADENNATKITGYTYSIIFKDITFNKPSGPQTYQSFPFGDYSVTVPDLPLTFVPSNAKQCTVSKQVYNYNQNAALTIDNIDSDLILNEVTPLNQPRTRLINDTTNKLLYRVFVGAPITNDYFCQTTPPSSSTVTQTWAGKNGIAGSSGIIEVSTTTNGNNFAHTITLKNVSLQKGNNEFRLGNSFVLGTIITTPN</sequence>
<comment type="caution">
    <text evidence="1">The sequence shown here is derived from an EMBL/GenBank/DDBJ whole genome shotgun (WGS) entry which is preliminary data.</text>
</comment>
<reference evidence="1" key="1">
    <citation type="submission" date="2021-11" db="EMBL/GenBank/DDBJ databases">
        <title>Description of novel Flavobacterium species.</title>
        <authorList>
            <person name="Saticioglu I.B."/>
            <person name="Ay H."/>
            <person name="Altun S."/>
            <person name="Duman M."/>
        </authorList>
    </citation>
    <scope>NUCLEOTIDE SEQUENCE</scope>
    <source>
        <strain evidence="1">F-65</strain>
    </source>
</reference>
<keyword evidence="2" id="KW-1185">Reference proteome</keyword>
<organism evidence="1 2">
    <name type="scientific">Flavobacterium pisciphilum</name>
    <dbReference type="NCBI Taxonomy" id="2893755"/>
    <lineage>
        <taxon>Bacteria</taxon>
        <taxon>Pseudomonadati</taxon>
        <taxon>Bacteroidota</taxon>
        <taxon>Flavobacteriia</taxon>
        <taxon>Flavobacteriales</taxon>
        <taxon>Flavobacteriaceae</taxon>
        <taxon>Flavobacterium</taxon>
    </lineage>
</organism>
<dbReference type="RefSeq" id="WP_229990823.1">
    <property type="nucleotide sequence ID" value="NZ_JAJJMO010000001.1"/>
</dbReference>
<evidence type="ECO:0000313" key="1">
    <source>
        <dbReference type="EMBL" id="MCC9073918.1"/>
    </source>
</evidence>
<gene>
    <name evidence="1" type="ORF">LNQ49_20240</name>
</gene>
<dbReference type="Proteomes" id="UP001430919">
    <property type="component" value="Unassembled WGS sequence"/>
</dbReference>
<protein>
    <submittedName>
        <fullName evidence="1">Uncharacterized protein</fullName>
    </submittedName>
</protein>
<name>A0ABS8MZ52_9FLAO</name>
<evidence type="ECO:0000313" key="2">
    <source>
        <dbReference type="Proteomes" id="UP001430919"/>
    </source>
</evidence>
<accession>A0ABS8MZ52</accession>
<dbReference type="EMBL" id="JAJJMO010000001">
    <property type="protein sequence ID" value="MCC9073918.1"/>
    <property type="molecule type" value="Genomic_DNA"/>
</dbReference>
<proteinExistence type="predicted"/>